<dbReference type="PROSITE" id="PS00463">
    <property type="entry name" value="ZN2_CY6_FUNGAL_1"/>
    <property type="match status" value="1"/>
</dbReference>
<name>A0A061BIF4_RHOTO</name>
<feature type="compositionally biased region" description="Low complexity" evidence="2">
    <location>
        <begin position="154"/>
        <end position="165"/>
    </location>
</feature>
<accession>A0A061BIF4</accession>
<feature type="region of interest" description="Disordered" evidence="2">
    <location>
        <begin position="43"/>
        <end position="99"/>
    </location>
</feature>
<dbReference type="Gene3D" id="4.10.240.10">
    <property type="entry name" value="Zn(2)-C6 fungal-type DNA-binding domain"/>
    <property type="match status" value="1"/>
</dbReference>
<dbReference type="InterPro" id="IPR050797">
    <property type="entry name" value="Carb_Metab_Trans_Reg"/>
</dbReference>
<protein>
    <submittedName>
        <fullName evidence="4">RHTO0S32e00408g1_1</fullName>
    </submittedName>
</protein>
<proteinExistence type="predicted"/>
<dbReference type="InterPro" id="IPR001138">
    <property type="entry name" value="Zn2Cys6_DnaBD"/>
</dbReference>
<dbReference type="OrthoDB" id="2525765at2759"/>
<dbReference type="SUPFAM" id="SSF57701">
    <property type="entry name" value="Zn2/Cys6 DNA-binding domain"/>
    <property type="match status" value="1"/>
</dbReference>
<dbReference type="PROSITE" id="PS50048">
    <property type="entry name" value="ZN2_CY6_FUNGAL_2"/>
    <property type="match status" value="1"/>
</dbReference>
<reference evidence="4" key="1">
    <citation type="journal article" date="2014" name="Genome Announc.">
        <title>Draft genome sequence of Rhodosporidium toruloides CECT1137, an oleaginous yeast of biotechnological interest.</title>
        <authorList>
            <person name="Morin N."/>
            <person name="Calcas X."/>
            <person name="Devillers H."/>
            <person name="Durrens P."/>
            <person name="Sherman D.J."/>
            <person name="Nicaud J.-M."/>
            <person name="Neuveglise C."/>
        </authorList>
    </citation>
    <scope>NUCLEOTIDE SEQUENCE</scope>
    <source>
        <strain evidence="4">CECT1137</strain>
    </source>
</reference>
<feature type="region of interest" description="Disordered" evidence="2">
    <location>
        <begin position="135"/>
        <end position="169"/>
    </location>
</feature>
<dbReference type="AlphaFoldDB" id="A0A061BIF4"/>
<gene>
    <name evidence="4" type="ORF">RHTO0S_32e00408g</name>
</gene>
<keyword evidence="1" id="KW-0539">Nucleus</keyword>
<dbReference type="GO" id="GO:0008270">
    <property type="term" value="F:zinc ion binding"/>
    <property type="evidence" value="ECO:0007669"/>
    <property type="project" value="InterPro"/>
</dbReference>
<organism evidence="4">
    <name type="scientific">Rhodotorula toruloides</name>
    <name type="common">Yeast</name>
    <name type="synonym">Rhodosporidium toruloides</name>
    <dbReference type="NCBI Taxonomy" id="5286"/>
    <lineage>
        <taxon>Eukaryota</taxon>
        <taxon>Fungi</taxon>
        <taxon>Dikarya</taxon>
        <taxon>Basidiomycota</taxon>
        <taxon>Pucciniomycotina</taxon>
        <taxon>Microbotryomycetes</taxon>
        <taxon>Sporidiobolales</taxon>
        <taxon>Sporidiobolaceae</taxon>
        <taxon>Rhodotorula</taxon>
    </lineage>
</organism>
<dbReference type="CDD" id="cd00067">
    <property type="entry name" value="GAL4"/>
    <property type="match status" value="1"/>
</dbReference>
<dbReference type="EMBL" id="LK052967">
    <property type="protein sequence ID" value="CDR49766.1"/>
    <property type="molecule type" value="Genomic_DNA"/>
</dbReference>
<sequence length="849" mass="91435">MLRRKGFGEGLASSPSLEPAKTACWGLFDSYAVTSVPTSLPLRCSTSSRRPTPPRPRHCPVHAVRPRLGGMDISVDSSASGTPNPRPDHQAKKPKKPPACDRCKAKRVLCHPNPAGCPRCVEKGIECTTTPVVRRKPQRKPKNSLVSADSNEETSPTAAPSAPAPDAVLPIPPTSATTSGFQLGGDASFAPVASTSQVPYTRPALAITGEETLSFQPSVLAEQLSLYLQGLVDRTAWVDQTLEPALVEHLYDCFRQGGHYDHPLLRGSSLDLNLPRVGWQLWLLSPEQCILAYAVLAIGATLSFSPAIIGTSAKADPTSFEAVDELGEDLREFGKRRKAACEALTKLALEKAKEGEVMLHPSLDNAATCYVLDSLVNIDDGEKRTSRPWLSAYMTHLRAIIDKGEIESPSLTSPHLWALHLSADLFTEVHSGHLTSTLQDQLLLTGPSPVSDKEVVEIYKRVMAEKGQWPNITPFAMYYINSARNIVEGLLGPYARRQALDNDAISSGLSALSRLRSLALLHFQACEPLINYSSKPSLFPHAKNRKNRWTPELAARGLRNWAAFTWTGLVPPIYRELGRRMQEMQESLQRGKASLTDIETRQAYERLEMSFRQVRDLVPDAVETVLDAVERAPQYVLLVTTRRFPLTGLIEILADGVQQGTVHAYERAVSLLERSASALKKAGYAFSTPQLDALIHRLESHALNLRLAMPPPLPVSQGTAPAGFPDPFAFAYLSEVSPAAGASGMTTPVLPAAMTTISPDGAVAANALDTAGTTLRLEDLLRSPTSDAGALPTPVAPTGAQELAGVAFGAGGFAEGSSGSPDEGFGSGVRLDLGATDLGDEIFAAWGVW</sequence>
<feature type="domain" description="Zn(2)-C6 fungal-type" evidence="3">
    <location>
        <begin position="99"/>
        <end position="129"/>
    </location>
</feature>
<evidence type="ECO:0000256" key="1">
    <source>
        <dbReference type="ARBA" id="ARBA00023242"/>
    </source>
</evidence>
<evidence type="ECO:0000313" key="4">
    <source>
        <dbReference type="EMBL" id="CDR49766.1"/>
    </source>
</evidence>
<dbReference type="InterPro" id="IPR036864">
    <property type="entry name" value="Zn2-C6_fun-type_DNA-bd_sf"/>
</dbReference>
<evidence type="ECO:0000259" key="3">
    <source>
        <dbReference type="PROSITE" id="PS50048"/>
    </source>
</evidence>
<dbReference type="GO" id="GO:0000981">
    <property type="term" value="F:DNA-binding transcription factor activity, RNA polymerase II-specific"/>
    <property type="evidence" value="ECO:0007669"/>
    <property type="project" value="InterPro"/>
</dbReference>
<evidence type="ECO:0000256" key="2">
    <source>
        <dbReference type="SAM" id="MobiDB-lite"/>
    </source>
</evidence>
<dbReference type="PANTHER" id="PTHR31668">
    <property type="entry name" value="GLUCOSE TRANSPORT TRANSCRIPTION REGULATOR RGT1-RELATED-RELATED"/>
    <property type="match status" value="1"/>
</dbReference>